<evidence type="ECO:0000313" key="4">
    <source>
        <dbReference type="Proteomes" id="UP000054567"/>
    </source>
</evidence>
<dbReference type="AlphaFoldDB" id="A0A0J6F6F1"/>
<organism evidence="3 4">
    <name type="scientific">Coccidioides posadasii RMSCC 3488</name>
    <dbReference type="NCBI Taxonomy" id="454284"/>
    <lineage>
        <taxon>Eukaryota</taxon>
        <taxon>Fungi</taxon>
        <taxon>Dikarya</taxon>
        <taxon>Ascomycota</taxon>
        <taxon>Pezizomycotina</taxon>
        <taxon>Eurotiomycetes</taxon>
        <taxon>Eurotiomycetidae</taxon>
        <taxon>Onygenales</taxon>
        <taxon>Onygenaceae</taxon>
        <taxon>Coccidioides</taxon>
    </lineage>
</organism>
<sequence>MTIPVRQPPKKKISLRGARRGILKAMDGLLTLREEERRVIGFELGCRREALREVDNFVSKHNGLEIALSQMQGDQETLRMDSLKNESRALEKEIMALENHLAEMKARHRQIFNEITQLQNSVDSKLSSYKESLALVHKDVQNYLRSPPVQPLLTMFPDTPTFYSLHPKRRTLEMAKEHWQHESMELRKRRRKVDHEIGALKEGGKVWHEVISTISTFETSIRKKMSRISESRLETGDKSIQDCIVRDMNDVIGQLAANLQVAEEKSWNLLICSIGAELEAFRQGRSAFMEMFDYHDKEATDDQGGTAVGNVPEELLRVTESPSPTPQPEPPSNASCSDEPSTTKLLATKCIKKPPISASRADFENHSYQIQSRILFCIMDLIPPSYSFTIPSLYDGVHLECRLFHSPRSVHARGKCKVEKKAAIVAHPYAPLGGCFDDPIVGVITDELLQAGYVVGTFNLRGAGESQGRTSWTAKPELADYISFYGFVIHYMHNLLMEDGSQLSGEIRSPVEEDDYPSVKGEDDNMKLILSGYSFGSMLATLLPSAVQVVETFSSAEDDSSAMKIRRIALELAREHSLSIRYEVAFHALLPVFSRSQGILNARRPATPSGACNYQPESRVSGRIGKGVETINPSPPDVHYLLVSPILPPVSLFVTMSFFASHKNLSTTVDGSSITGLLPEEALTSHRSLAIYGDSDFFTSIKKLRDWSRELSSKPNSSFEFLEIRGAGHFWRENGVEFLLKSAIRDFSLAR</sequence>
<accession>A0A0J6F6F1</accession>
<dbReference type="PANTHER" id="PTHR42103:SF2">
    <property type="entry name" value="AB HYDROLASE-1 DOMAIN-CONTAINING PROTEIN"/>
    <property type="match status" value="1"/>
</dbReference>
<dbReference type="Proteomes" id="UP000054567">
    <property type="component" value="Unassembled WGS sequence"/>
</dbReference>
<evidence type="ECO:0000256" key="2">
    <source>
        <dbReference type="SAM" id="MobiDB-lite"/>
    </source>
</evidence>
<dbReference type="PANTHER" id="PTHR42103">
    <property type="entry name" value="ALPHA/BETA-HYDROLASES SUPERFAMILY PROTEIN"/>
    <property type="match status" value="1"/>
</dbReference>
<dbReference type="InterPro" id="IPR029058">
    <property type="entry name" value="AB_hydrolase_fold"/>
</dbReference>
<evidence type="ECO:0008006" key="5">
    <source>
        <dbReference type="Google" id="ProtNLM"/>
    </source>
</evidence>
<keyword evidence="1" id="KW-0175">Coiled coil</keyword>
<name>A0A0J6F6F1_COCPO</name>
<reference evidence="3 4" key="1">
    <citation type="submission" date="2007-06" db="EMBL/GenBank/DDBJ databases">
        <title>The Genome Sequence of Coccidioides posadasii RMSCC_3488.</title>
        <authorList>
            <consortium name="Coccidioides Genome Resources Consortium"/>
            <consortium name="The Broad Institute Genome Sequencing Platform"/>
            <person name="Henn M.R."/>
            <person name="Sykes S."/>
            <person name="Young S."/>
            <person name="Jaffe D."/>
            <person name="Berlin A."/>
            <person name="Alvarez P."/>
            <person name="Butler J."/>
            <person name="Gnerre S."/>
            <person name="Grabherr M."/>
            <person name="Mauceli E."/>
            <person name="Brockman W."/>
            <person name="Kodira C."/>
            <person name="Alvarado L."/>
            <person name="Zeng Q."/>
            <person name="Crawford M."/>
            <person name="Antoine C."/>
            <person name="Devon K."/>
            <person name="Galgiani J."/>
            <person name="Orsborn K."/>
            <person name="Lewis M.L."/>
            <person name="Nusbaum C."/>
            <person name="Galagan J."/>
            <person name="Birren B."/>
        </authorList>
    </citation>
    <scope>NUCLEOTIDE SEQUENCE [LARGE SCALE GENOMIC DNA]</scope>
    <source>
        <strain evidence="3 4">RMSCC 3488</strain>
    </source>
</reference>
<evidence type="ECO:0000256" key="1">
    <source>
        <dbReference type="SAM" id="Coils"/>
    </source>
</evidence>
<feature type="coiled-coil region" evidence="1">
    <location>
        <begin position="73"/>
        <end position="121"/>
    </location>
</feature>
<dbReference type="OrthoDB" id="10260961at2759"/>
<dbReference type="EMBL" id="DS268111">
    <property type="protein sequence ID" value="KMM68516.1"/>
    <property type="molecule type" value="Genomic_DNA"/>
</dbReference>
<proteinExistence type="predicted"/>
<feature type="region of interest" description="Disordered" evidence="2">
    <location>
        <begin position="318"/>
        <end position="340"/>
    </location>
</feature>
<protein>
    <recommendedName>
        <fullName evidence="5">AB hydrolase-1 domain-containing protein</fullName>
    </recommendedName>
</protein>
<evidence type="ECO:0000313" key="3">
    <source>
        <dbReference type="EMBL" id="KMM68516.1"/>
    </source>
</evidence>
<dbReference type="Gene3D" id="3.40.50.1820">
    <property type="entry name" value="alpha/beta hydrolase"/>
    <property type="match status" value="1"/>
</dbReference>
<dbReference type="SUPFAM" id="SSF53474">
    <property type="entry name" value="alpha/beta-Hydrolases"/>
    <property type="match status" value="1"/>
</dbReference>
<dbReference type="VEuPathDB" id="FungiDB:CPAG_04843"/>
<gene>
    <name evidence="3" type="ORF">CPAG_04843</name>
</gene>
<reference evidence="4" key="3">
    <citation type="journal article" date="2010" name="Genome Res.">
        <title>Population genomic sequencing of Coccidioides fungi reveals recent hybridization and transposon control.</title>
        <authorList>
            <person name="Neafsey D.E."/>
            <person name="Barker B.M."/>
            <person name="Sharpton T.J."/>
            <person name="Stajich J.E."/>
            <person name="Park D.J."/>
            <person name="Whiston E."/>
            <person name="Hung C.-Y."/>
            <person name="McMahan C."/>
            <person name="White J."/>
            <person name="Sykes S."/>
            <person name="Heiman D."/>
            <person name="Young S."/>
            <person name="Zeng Q."/>
            <person name="Abouelleil A."/>
            <person name="Aftuck L."/>
            <person name="Bessette D."/>
            <person name="Brown A."/>
            <person name="FitzGerald M."/>
            <person name="Lui A."/>
            <person name="Macdonald J.P."/>
            <person name="Priest M."/>
            <person name="Orbach M.J."/>
            <person name="Galgiani J.N."/>
            <person name="Kirkland T.N."/>
            <person name="Cole G.T."/>
            <person name="Birren B.W."/>
            <person name="Henn M.R."/>
            <person name="Taylor J.W."/>
            <person name="Rounsley S.D."/>
        </authorList>
    </citation>
    <scope>NUCLEOTIDE SEQUENCE [LARGE SCALE GENOMIC DNA]</scope>
    <source>
        <strain evidence="4">RMSCC 3488</strain>
    </source>
</reference>
<reference evidence="4" key="2">
    <citation type="journal article" date="2009" name="Genome Res.">
        <title>Comparative genomic analyses of the human fungal pathogens Coccidioides and their relatives.</title>
        <authorList>
            <person name="Sharpton T.J."/>
            <person name="Stajich J.E."/>
            <person name="Rounsley S.D."/>
            <person name="Gardner M.J."/>
            <person name="Wortman J.R."/>
            <person name="Jordar V.S."/>
            <person name="Maiti R."/>
            <person name="Kodira C.D."/>
            <person name="Neafsey D.E."/>
            <person name="Zeng Q."/>
            <person name="Hung C.-Y."/>
            <person name="McMahan C."/>
            <person name="Muszewska A."/>
            <person name="Grynberg M."/>
            <person name="Mandel M.A."/>
            <person name="Kellner E.M."/>
            <person name="Barker B.M."/>
            <person name="Galgiani J.N."/>
            <person name="Orbach M.J."/>
            <person name="Kirkland T.N."/>
            <person name="Cole G.T."/>
            <person name="Henn M.R."/>
            <person name="Birren B.W."/>
            <person name="Taylor J.W."/>
        </authorList>
    </citation>
    <scope>NUCLEOTIDE SEQUENCE [LARGE SCALE GENOMIC DNA]</scope>
    <source>
        <strain evidence="4">RMSCC 3488</strain>
    </source>
</reference>